<dbReference type="InterPro" id="IPR026960">
    <property type="entry name" value="RVT-Znf"/>
</dbReference>
<organism evidence="3 4">
    <name type="scientific">Sesamum angolense</name>
    <dbReference type="NCBI Taxonomy" id="2727404"/>
    <lineage>
        <taxon>Eukaryota</taxon>
        <taxon>Viridiplantae</taxon>
        <taxon>Streptophyta</taxon>
        <taxon>Embryophyta</taxon>
        <taxon>Tracheophyta</taxon>
        <taxon>Spermatophyta</taxon>
        <taxon>Magnoliopsida</taxon>
        <taxon>eudicotyledons</taxon>
        <taxon>Gunneridae</taxon>
        <taxon>Pentapetalae</taxon>
        <taxon>asterids</taxon>
        <taxon>lamiids</taxon>
        <taxon>Lamiales</taxon>
        <taxon>Pedaliaceae</taxon>
        <taxon>Sesamum</taxon>
    </lineage>
</organism>
<reference evidence="3" key="2">
    <citation type="journal article" date="2024" name="Plant">
        <title>Genomic evolution and insights into agronomic trait innovations of Sesamum species.</title>
        <authorList>
            <person name="Miao H."/>
            <person name="Wang L."/>
            <person name="Qu L."/>
            <person name="Liu H."/>
            <person name="Sun Y."/>
            <person name="Le M."/>
            <person name="Wang Q."/>
            <person name="Wei S."/>
            <person name="Zheng Y."/>
            <person name="Lin W."/>
            <person name="Duan Y."/>
            <person name="Cao H."/>
            <person name="Xiong S."/>
            <person name="Wang X."/>
            <person name="Wei L."/>
            <person name="Li C."/>
            <person name="Ma Q."/>
            <person name="Ju M."/>
            <person name="Zhao R."/>
            <person name="Li G."/>
            <person name="Mu C."/>
            <person name="Tian Q."/>
            <person name="Mei H."/>
            <person name="Zhang T."/>
            <person name="Gao T."/>
            <person name="Zhang H."/>
        </authorList>
    </citation>
    <scope>NUCLEOTIDE SEQUENCE</scope>
    <source>
        <strain evidence="3">K16</strain>
    </source>
</reference>
<keyword evidence="4" id="KW-1185">Reference proteome</keyword>
<gene>
    <name evidence="3" type="ORF">Sango_2480400</name>
</gene>
<dbReference type="Proteomes" id="UP001289374">
    <property type="component" value="Unassembled WGS sequence"/>
</dbReference>
<name>A0AAE1W3P7_9LAMI</name>
<evidence type="ECO:0000259" key="2">
    <source>
        <dbReference type="Pfam" id="PF13966"/>
    </source>
</evidence>
<feature type="domain" description="Retrotransposon gag" evidence="1">
    <location>
        <begin position="223"/>
        <end position="287"/>
    </location>
</feature>
<evidence type="ECO:0000313" key="4">
    <source>
        <dbReference type="Proteomes" id="UP001289374"/>
    </source>
</evidence>
<dbReference type="Pfam" id="PF03732">
    <property type="entry name" value="Retrotrans_gag"/>
    <property type="match status" value="1"/>
</dbReference>
<accession>A0AAE1W3P7</accession>
<reference evidence="3" key="1">
    <citation type="submission" date="2020-06" db="EMBL/GenBank/DDBJ databases">
        <authorList>
            <person name="Li T."/>
            <person name="Hu X."/>
            <person name="Zhang T."/>
            <person name="Song X."/>
            <person name="Zhang H."/>
            <person name="Dai N."/>
            <person name="Sheng W."/>
            <person name="Hou X."/>
            <person name="Wei L."/>
        </authorList>
    </citation>
    <scope>NUCLEOTIDE SEQUENCE</scope>
    <source>
        <strain evidence="3">K16</strain>
        <tissue evidence="3">Leaf</tissue>
    </source>
</reference>
<comment type="caution">
    <text evidence="3">The sequence shown here is derived from an EMBL/GenBank/DDBJ whole genome shotgun (WGS) entry which is preliminary data.</text>
</comment>
<evidence type="ECO:0000259" key="1">
    <source>
        <dbReference type="Pfam" id="PF03732"/>
    </source>
</evidence>
<feature type="domain" description="Reverse transcriptase zinc-binding" evidence="2">
    <location>
        <begin position="40"/>
        <end position="98"/>
    </location>
</feature>
<proteinExistence type="predicted"/>
<sequence>MEVDGRNRNEELLRKEFGEEDQIDEAGTSVSYGQGNNLPSGWSLLWRAKILPKVKLLVWRACKDALLVYCNLRHRGMNITTTCNRRGYGSEDVLHVLLRHVHWTQQLMTIGVGIRHMRESADGLLYGLVSVVSDSNDVQSQDFKASRVGQICEGSNCFGSAGGDQKSKEEVKEDLPQFVEKGLGLVSVSEEIDCLTNVVDIKLEALKIDMSLSDDASTNRERIETREVLKKELNYQFIPCNTNWVARESLRNLRHTGMVREFVKEFNSLMLDVRDMSKEHKLFNFMRNDDSEKGKAKFSKKFKKKEKTKEVVTDTSEPRAVEKSRVGCFICGNLEHQARITRNATGLDIKPWDSQVKAVNSKAVPVSKIANTKLSVGSCTRQCGNKPTFVIGEYDGGTIAAGDDGHQHKPYAGVGRSTIGLCWYNDTGLVNDTWYIAMLSARMGEQTSMGRDAPEVGKQHAQRAWQHAHTVGRANDCRQRSRLGGWVHELRHGECAGHVMRRLRMTTAHLHGNSGMMLARRLWTISIAVASSFP</sequence>
<dbReference type="InterPro" id="IPR005162">
    <property type="entry name" value="Retrotrans_gag_dom"/>
</dbReference>
<evidence type="ECO:0000313" key="3">
    <source>
        <dbReference type="EMBL" id="KAK4386098.1"/>
    </source>
</evidence>
<dbReference type="Pfam" id="PF13966">
    <property type="entry name" value="zf-RVT"/>
    <property type="match status" value="1"/>
</dbReference>
<dbReference type="EMBL" id="JACGWL010000015">
    <property type="protein sequence ID" value="KAK4386098.1"/>
    <property type="molecule type" value="Genomic_DNA"/>
</dbReference>
<dbReference type="AlphaFoldDB" id="A0AAE1W3P7"/>
<protein>
    <recommendedName>
        <fullName evidence="5">Reverse transcriptase zinc-binding domain-containing protein</fullName>
    </recommendedName>
</protein>
<evidence type="ECO:0008006" key="5">
    <source>
        <dbReference type="Google" id="ProtNLM"/>
    </source>
</evidence>